<accession>E7MQ23</accession>
<dbReference type="InterPro" id="IPR033132">
    <property type="entry name" value="GH_1_N_CS"/>
</dbReference>
<reference evidence="5 6" key="1">
    <citation type="submission" date="2010-08" db="EMBL/GenBank/DDBJ databases">
        <authorList>
            <person name="Weinstock G."/>
            <person name="Sodergren E."/>
            <person name="Clifton S."/>
            <person name="Fulton L."/>
            <person name="Fulton B."/>
            <person name="Courtney L."/>
            <person name="Fronick C."/>
            <person name="Harrison M."/>
            <person name="Strong C."/>
            <person name="Farmer C."/>
            <person name="Delahaunty K."/>
            <person name="Markovic C."/>
            <person name="Hall O."/>
            <person name="Minx P."/>
            <person name="Tomlinson C."/>
            <person name="Mitreva M."/>
            <person name="Hou S."/>
            <person name="Chen J."/>
            <person name="Wollam A."/>
            <person name="Pepin K.H."/>
            <person name="Johnson M."/>
            <person name="Bhonagiri V."/>
            <person name="Zhang X."/>
            <person name="Suruliraj S."/>
            <person name="Warren W."/>
            <person name="Chinwalla A."/>
            <person name="Mardis E.R."/>
            <person name="Wilson R.K."/>
        </authorList>
    </citation>
    <scope>NUCLEOTIDE SEQUENCE [LARGE SCALE GENOMIC DNA]</scope>
    <source>
        <strain evidence="5 6">F0204</strain>
    </source>
</reference>
<sequence>MKEDFLWGGATAANQFEGGWNEGGKGLSGGDLLTGGTYQTGRRITPNIEPDEFYPYHLASDFYHHYKEDIRLLGEMGLKCFRMSITWSRIYPTGEEDKPNQDGIEFYRSVFKELKKYNIEPLVTITHFDIPFALCKKYHGWYGREVIDLWVKYARTCLEEFGNYVKLWITFNEANTPFNTSLGVRKNDPLLAGGEQYGDLRMSQGIYYEYPEDIPKGVSVDQRRTQAFHHQMIAAAKLIKIAHDMNRGFKIGCMTSYIPLYPETCSPSDQWRALQHEELVTYATTDIQTRGAYPKMMLRALADKDIYIHFENDDEDILKQGKVDFITFSYYLTSVISANEEHMATGKKAHGGLANPYLQTNDWGMSFDPTGLRICLTKMYQRYQLPIIISENGCGWLDKMNEDGSIHDEYRINYVREHIHAVQAAINDGIDVWGYMYWGIIDIVSASTGEYRKRYGMIYVNRDDNGKGDFSRRKKDSYDWYKKVIASKGEDLD</sequence>
<evidence type="ECO:0000256" key="3">
    <source>
        <dbReference type="ARBA" id="ARBA00023295"/>
    </source>
</evidence>
<dbReference type="PROSITE" id="PS00653">
    <property type="entry name" value="GLYCOSYL_HYDROL_F1_2"/>
    <property type="match status" value="1"/>
</dbReference>
<comment type="similarity">
    <text evidence="1 4">Belongs to the glycosyl hydrolase 1 family.</text>
</comment>
<dbReference type="FunFam" id="3.20.20.80:FF:000004">
    <property type="entry name" value="Beta-glucosidase 6-phospho-beta-glucosidase"/>
    <property type="match status" value="1"/>
</dbReference>
<evidence type="ECO:0000313" key="6">
    <source>
        <dbReference type="Proteomes" id="UP000004097"/>
    </source>
</evidence>
<dbReference type="SUPFAM" id="SSF51445">
    <property type="entry name" value="(Trans)glycosidases"/>
    <property type="match status" value="1"/>
</dbReference>
<evidence type="ECO:0000256" key="4">
    <source>
        <dbReference type="RuleBase" id="RU003690"/>
    </source>
</evidence>
<dbReference type="GO" id="GO:0008422">
    <property type="term" value="F:beta-glucosidase activity"/>
    <property type="evidence" value="ECO:0007669"/>
    <property type="project" value="TreeGrafter"/>
</dbReference>
<dbReference type="OrthoDB" id="1637462at2"/>
<dbReference type="InterPro" id="IPR001360">
    <property type="entry name" value="Glyco_hydro_1"/>
</dbReference>
<dbReference type="GO" id="GO:0005829">
    <property type="term" value="C:cytosol"/>
    <property type="evidence" value="ECO:0007669"/>
    <property type="project" value="TreeGrafter"/>
</dbReference>
<dbReference type="InterPro" id="IPR017853">
    <property type="entry name" value="GH"/>
</dbReference>
<keyword evidence="2 5" id="KW-0378">Hydrolase</keyword>
<gene>
    <name evidence="5" type="ORF">HMPREF9430_01548</name>
</gene>
<dbReference type="AlphaFoldDB" id="E7MQ23"/>
<dbReference type="Pfam" id="PF00232">
    <property type="entry name" value="Glyco_hydro_1"/>
    <property type="match status" value="1"/>
</dbReference>
<comment type="caution">
    <text evidence="5">The sequence shown here is derived from an EMBL/GenBank/DDBJ whole genome shotgun (WGS) entry which is preliminary data.</text>
</comment>
<keyword evidence="3" id="KW-0326">Glycosidase</keyword>
<proteinExistence type="inferred from homology"/>
<dbReference type="STRING" id="706433.HMPREF9430_01548"/>
<organism evidence="5 6">
    <name type="scientific">Solobacterium moorei F0204</name>
    <dbReference type="NCBI Taxonomy" id="706433"/>
    <lineage>
        <taxon>Bacteria</taxon>
        <taxon>Bacillati</taxon>
        <taxon>Bacillota</taxon>
        <taxon>Erysipelotrichia</taxon>
        <taxon>Erysipelotrichales</taxon>
        <taxon>Erysipelotrichaceae</taxon>
        <taxon>Solobacterium</taxon>
    </lineage>
</organism>
<keyword evidence="6" id="KW-1185">Reference proteome</keyword>
<evidence type="ECO:0000256" key="2">
    <source>
        <dbReference type="ARBA" id="ARBA00022801"/>
    </source>
</evidence>
<dbReference type="PANTHER" id="PTHR10353">
    <property type="entry name" value="GLYCOSYL HYDROLASE"/>
    <property type="match status" value="1"/>
</dbReference>
<protein>
    <submittedName>
        <fullName evidence="5">Glycosyl hydrolase, family 1</fullName>
    </submittedName>
</protein>
<dbReference type="RefSeq" id="WP_006526354.1">
    <property type="nucleotide sequence ID" value="NZ_GL637665.1"/>
</dbReference>
<name>E7MQ23_9FIRM</name>
<evidence type="ECO:0000313" key="5">
    <source>
        <dbReference type="EMBL" id="EFW23743.1"/>
    </source>
</evidence>
<dbReference type="Gene3D" id="3.20.20.80">
    <property type="entry name" value="Glycosidases"/>
    <property type="match status" value="1"/>
</dbReference>
<dbReference type="EMBL" id="AECQ01000031">
    <property type="protein sequence ID" value="EFW23743.1"/>
    <property type="molecule type" value="Genomic_DNA"/>
</dbReference>
<dbReference type="HOGENOM" id="CLU_001859_0_2_9"/>
<dbReference type="eggNOG" id="COG2723">
    <property type="taxonomic scope" value="Bacteria"/>
</dbReference>
<dbReference type="Proteomes" id="UP000004097">
    <property type="component" value="Unassembled WGS sequence"/>
</dbReference>
<dbReference type="PANTHER" id="PTHR10353:SF296">
    <property type="entry name" value="6-PHOSPHO-BETA-GLUCOSIDASE"/>
    <property type="match status" value="1"/>
</dbReference>
<dbReference type="GO" id="GO:0016052">
    <property type="term" value="P:carbohydrate catabolic process"/>
    <property type="evidence" value="ECO:0007669"/>
    <property type="project" value="TreeGrafter"/>
</dbReference>
<dbReference type="PRINTS" id="PR00131">
    <property type="entry name" value="GLHYDRLASE1"/>
</dbReference>
<evidence type="ECO:0000256" key="1">
    <source>
        <dbReference type="ARBA" id="ARBA00010838"/>
    </source>
</evidence>